<dbReference type="GO" id="GO:0000155">
    <property type="term" value="F:phosphorelay sensor kinase activity"/>
    <property type="evidence" value="ECO:0007669"/>
    <property type="project" value="InterPro"/>
</dbReference>
<protein>
    <submittedName>
        <fullName evidence="10">Two-component system histidine kinase</fullName>
    </submittedName>
</protein>
<proteinExistence type="predicted"/>
<dbReference type="PANTHER" id="PTHR24421:SF37">
    <property type="entry name" value="SENSOR HISTIDINE KINASE NARS"/>
    <property type="match status" value="1"/>
</dbReference>
<keyword evidence="8" id="KW-0472">Membrane</keyword>
<sequence length="354" mass="38043">MADEDGMFPAALRRATLRSFHDHLQAEGNRLAQVPEAAAQLLRQAGSVLEDVETAIAGTPAPPTEGERLSVEIGASRASRGVHPIESAHAAVTMYRVLLPVVLERTRLRGEQDSTLLTAAGALQESIMHRVGIGAVSYASFLLEKVNHSHRDERRRIGRELHDRAAHSVGVALQDLELYDVYADTDPPRARARIGTARTALREALESIRGLARELRESAVEVGGLAKALDDYVATRVPPCIRTTVSVTGDEYLPDEVCEELYIVLREAIRNAVLHSGAKTLEVSVTVAGAEAHATVRDDGRGFDLAAALAARSGVGLSSMRERLELLGGTFSITATPDVGTEISIVITHLGAHR</sequence>
<dbReference type="OrthoDB" id="144293at2"/>
<dbReference type="SUPFAM" id="SSF55874">
    <property type="entry name" value="ATPase domain of HSP90 chaperone/DNA topoisomerase II/histidine kinase"/>
    <property type="match status" value="1"/>
</dbReference>
<evidence type="ECO:0000313" key="10">
    <source>
        <dbReference type="EMBL" id="ADJ44943.1"/>
    </source>
</evidence>
<dbReference type="Gene3D" id="1.20.5.1930">
    <property type="match status" value="1"/>
</dbReference>
<organism evidence="10 11">
    <name type="scientific">Amycolatopsis mediterranei (strain U-32)</name>
    <dbReference type="NCBI Taxonomy" id="749927"/>
    <lineage>
        <taxon>Bacteria</taxon>
        <taxon>Bacillati</taxon>
        <taxon>Actinomycetota</taxon>
        <taxon>Actinomycetes</taxon>
        <taxon>Pseudonocardiales</taxon>
        <taxon>Pseudonocardiaceae</taxon>
        <taxon>Amycolatopsis</taxon>
    </lineage>
</organism>
<dbReference type="InterPro" id="IPR011712">
    <property type="entry name" value="Sig_transdc_His_kin_sub3_dim/P"/>
</dbReference>
<keyword evidence="6" id="KW-1133">Transmembrane helix</keyword>
<dbReference type="InterPro" id="IPR003594">
    <property type="entry name" value="HATPase_dom"/>
</dbReference>
<dbReference type="Gene3D" id="3.30.565.10">
    <property type="entry name" value="Histidine kinase-like ATPase, C-terminal domain"/>
    <property type="match status" value="1"/>
</dbReference>
<gene>
    <name evidence="10" type="ordered locus">AMED_3152</name>
</gene>
<evidence type="ECO:0000256" key="6">
    <source>
        <dbReference type="ARBA" id="ARBA00022989"/>
    </source>
</evidence>
<dbReference type="InterPro" id="IPR050482">
    <property type="entry name" value="Sensor_HK_TwoCompSys"/>
</dbReference>
<dbReference type="EMBL" id="CP002000">
    <property type="protein sequence ID" value="ADJ44943.1"/>
    <property type="molecule type" value="Genomic_DNA"/>
</dbReference>
<keyword evidence="4" id="KW-0812">Transmembrane</keyword>
<comment type="subcellular location">
    <subcellularLocation>
        <location evidence="1">Cell membrane</location>
        <topology evidence="1">Multi-pass membrane protein</topology>
    </subcellularLocation>
</comment>
<dbReference type="Pfam" id="PF07730">
    <property type="entry name" value="HisKA_3"/>
    <property type="match status" value="1"/>
</dbReference>
<dbReference type="PANTHER" id="PTHR24421">
    <property type="entry name" value="NITRATE/NITRITE SENSOR PROTEIN NARX-RELATED"/>
    <property type="match status" value="1"/>
</dbReference>
<dbReference type="GeneID" id="92870916"/>
<dbReference type="CDD" id="cd16917">
    <property type="entry name" value="HATPase_UhpB-NarQ-NarX-like"/>
    <property type="match status" value="1"/>
</dbReference>
<dbReference type="GO" id="GO:0005886">
    <property type="term" value="C:plasma membrane"/>
    <property type="evidence" value="ECO:0007669"/>
    <property type="project" value="UniProtKB-SubCell"/>
</dbReference>
<keyword evidence="5 10" id="KW-0418">Kinase</keyword>
<dbReference type="PATRIC" id="fig|749927.5.peg.3254"/>
<accession>A0A0H3D5Z3</accession>
<evidence type="ECO:0000256" key="3">
    <source>
        <dbReference type="ARBA" id="ARBA00022679"/>
    </source>
</evidence>
<evidence type="ECO:0000313" key="11">
    <source>
        <dbReference type="Proteomes" id="UP000000328"/>
    </source>
</evidence>
<evidence type="ECO:0000256" key="2">
    <source>
        <dbReference type="ARBA" id="ARBA00022475"/>
    </source>
</evidence>
<feature type="domain" description="Histidine kinase/HSP90-like ATPase" evidence="9">
    <location>
        <begin position="256"/>
        <end position="351"/>
    </location>
</feature>
<evidence type="ECO:0000256" key="1">
    <source>
        <dbReference type="ARBA" id="ARBA00004651"/>
    </source>
</evidence>
<dbReference type="GO" id="GO:0046983">
    <property type="term" value="F:protein dimerization activity"/>
    <property type="evidence" value="ECO:0007669"/>
    <property type="project" value="InterPro"/>
</dbReference>
<keyword evidence="2" id="KW-1003">Cell membrane</keyword>
<reference evidence="10 11" key="1">
    <citation type="journal article" date="2010" name="Cell Res.">
        <title>Complete genome sequence of the rifamycin SV-producing Amycolatopsis mediterranei U32 revealed its genetic characteristics in phylogeny and metabolism.</title>
        <authorList>
            <person name="Zhao W."/>
            <person name="Zhong Y."/>
            <person name="Yuan H."/>
            <person name="Wang J."/>
            <person name="Zheng H."/>
            <person name="Wang Y."/>
            <person name="Cen X."/>
            <person name="Xu F."/>
            <person name="Bai J."/>
            <person name="Han X."/>
            <person name="Lu G."/>
            <person name="Zhu Y."/>
            <person name="Shao Z."/>
            <person name="Yan H."/>
            <person name="Li C."/>
            <person name="Peng N."/>
            <person name="Zhang Z."/>
            <person name="Zhang Y."/>
            <person name="Lin W."/>
            <person name="Fan Y."/>
            <person name="Qin Z."/>
            <person name="Hu Y."/>
            <person name="Zhu B."/>
            <person name="Wang S."/>
            <person name="Ding X."/>
            <person name="Zhao G.P."/>
        </authorList>
    </citation>
    <scope>NUCLEOTIDE SEQUENCE [LARGE SCALE GENOMIC DNA]</scope>
    <source>
        <strain evidence="11">U-32</strain>
    </source>
</reference>
<dbReference type="AlphaFoldDB" id="A0A0H3D5Z3"/>
<dbReference type="InterPro" id="IPR036890">
    <property type="entry name" value="HATPase_C_sf"/>
</dbReference>
<dbReference type="HOGENOM" id="CLU_063859_0_0_11"/>
<dbReference type="RefSeq" id="WP_013225015.1">
    <property type="nucleotide sequence ID" value="NC_014318.1"/>
</dbReference>
<evidence type="ECO:0000256" key="4">
    <source>
        <dbReference type="ARBA" id="ARBA00022692"/>
    </source>
</evidence>
<dbReference type="Proteomes" id="UP000000328">
    <property type="component" value="Chromosome"/>
</dbReference>
<dbReference type="KEGG" id="amd:AMED_3152"/>
<keyword evidence="7" id="KW-0902">Two-component regulatory system</keyword>
<dbReference type="eggNOG" id="COG4585">
    <property type="taxonomic scope" value="Bacteria"/>
</dbReference>
<name>A0A0H3D5Z3_AMYMU</name>
<evidence type="ECO:0000259" key="9">
    <source>
        <dbReference type="SMART" id="SM00387"/>
    </source>
</evidence>
<dbReference type="Pfam" id="PF02518">
    <property type="entry name" value="HATPase_c"/>
    <property type="match status" value="1"/>
</dbReference>
<evidence type="ECO:0000256" key="8">
    <source>
        <dbReference type="ARBA" id="ARBA00023136"/>
    </source>
</evidence>
<dbReference type="SMART" id="SM00387">
    <property type="entry name" value="HATPase_c"/>
    <property type="match status" value="1"/>
</dbReference>
<keyword evidence="3" id="KW-0808">Transferase</keyword>
<evidence type="ECO:0000256" key="7">
    <source>
        <dbReference type="ARBA" id="ARBA00023012"/>
    </source>
</evidence>
<evidence type="ECO:0000256" key="5">
    <source>
        <dbReference type="ARBA" id="ARBA00022777"/>
    </source>
</evidence>